<keyword evidence="1" id="KW-1133">Transmembrane helix</keyword>
<dbReference type="EMBL" id="JAAJBT010000002">
    <property type="protein sequence ID" value="NHM01512.1"/>
    <property type="molecule type" value="Genomic_DNA"/>
</dbReference>
<evidence type="ECO:0000313" key="3">
    <source>
        <dbReference type="Proteomes" id="UP000800984"/>
    </source>
</evidence>
<comment type="function">
    <text evidence="1">Catalyzes the cleavage of beta-carotene at its central double bond (15,15') to yield two molecules of all-trans-retinal.</text>
</comment>
<dbReference type="NCBIfam" id="TIGR03753">
    <property type="entry name" value="blh_monoox"/>
    <property type="match status" value="1"/>
</dbReference>
<keyword evidence="3" id="KW-1185">Reference proteome</keyword>
<keyword evidence="1" id="KW-0408">Iron</keyword>
<accession>A0ABX0I6Z4</accession>
<dbReference type="Proteomes" id="UP000800984">
    <property type="component" value="Unassembled WGS sequence"/>
</dbReference>
<keyword evidence="1 2" id="KW-0560">Oxidoreductase</keyword>
<dbReference type="InterPro" id="IPR022270">
    <property type="entry name" value="Blh_diox"/>
</dbReference>
<feature type="transmembrane region" description="Helical" evidence="1">
    <location>
        <begin position="25"/>
        <end position="44"/>
    </location>
</feature>
<gene>
    <name evidence="2" type="ORF">G4D72_05230</name>
</gene>
<comment type="similarity">
    <text evidence="1">Belongs to the Brp/Blh beta-carotene diooxygenase family.</text>
</comment>
<keyword evidence="1" id="KW-0472">Membrane</keyword>
<reference evidence="2 3" key="1">
    <citation type="submission" date="2020-02" db="EMBL/GenBank/DDBJ databases">
        <authorList>
            <person name="Chen W.-M."/>
        </authorList>
    </citation>
    <scope>NUCLEOTIDE SEQUENCE [LARGE SCALE GENOMIC DNA]</scope>
    <source>
        <strain evidence="2 3">KDG-16</strain>
    </source>
</reference>
<proteinExistence type="inferred from homology"/>
<dbReference type="EC" id="1.13.11.63" evidence="1"/>
<feature type="transmembrane region" description="Helical" evidence="1">
    <location>
        <begin position="155"/>
        <end position="178"/>
    </location>
</feature>
<feature type="transmembrane region" description="Helical" evidence="1">
    <location>
        <begin position="65"/>
        <end position="94"/>
    </location>
</feature>
<comment type="cofactor">
    <cofactor evidence="1">
        <name>Fe(2+)</name>
        <dbReference type="ChEBI" id="CHEBI:29033"/>
    </cofactor>
</comment>
<feature type="transmembrane region" description="Helical" evidence="1">
    <location>
        <begin position="114"/>
        <end position="134"/>
    </location>
</feature>
<protein>
    <recommendedName>
        <fullName evidence="1">Probable beta-carotene 15,15'-dioxygenase</fullName>
        <ecNumber evidence="1">1.13.11.63</ecNumber>
    </recommendedName>
</protein>
<keyword evidence="1" id="KW-0812">Transmembrane</keyword>
<organism evidence="2 3">
    <name type="scientific">Flavobacterium difficile</name>
    <dbReference type="NCBI Taxonomy" id="2709659"/>
    <lineage>
        <taxon>Bacteria</taxon>
        <taxon>Pseudomonadati</taxon>
        <taxon>Bacteroidota</taxon>
        <taxon>Flavobacteriia</taxon>
        <taxon>Flavobacteriales</taxon>
        <taxon>Flavobacteriaceae</taxon>
        <taxon>Flavobacterium</taxon>
    </lineage>
</organism>
<feature type="transmembrane region" description="Helical" evidence="1">
    <location>
        <begin position="190"/>
        <end position="214"/>
    </location>
</feature>
<dbReference type="Pfam" id="PF15461">
    <property type="entry name" value="BCD"/>
    <property type="match status" value="1"/>
</dbReference>
<evidence type="ECO:0000256" key="1">
    <source>
        <dbReference type="HAMAP-Rule" id="MF_02093"/>
    </source>
</evidence>
<feature type="transmembrane region" description="Helical" evidence="1">
    <location>
        <begin position="267"/>
        <end position="288"/>
    </location>
</feature>
<name>A0ABX0I6Z4_9FLAO</name>
<keyword evidence="1" id="KW-1003">Cell membrane</keyword>
<comment type="subcellular location">
    <subcellularLocation>
        <location evidence="1">Cell membrane</location>
        <topology evidence="1">Multi-pass membrane protein</topology>
    </subcellularLocation>
</comment>
<sequence length="297" mass="34624">MSKYDSLAIVISFYSLWISSYLSDIYEVILGIILILTFGIYHGANDILISSKFLSNGKAKNSITILVFYVFQVLLALLLFYLSPLLGLLLFILASSYHFGEQQLSFLKTILPETYLRIYALSYGLMLFFLLFMMHPAEVVAIVKQITFFTIDAQHIYYGFVIFMCVFLLFTFLVLIAYPKSRGSLFYQFLFLGVYAIIFKVSSLIWGFAIYFIVWHSIPSMQLQTIFIYGSLSRFHFFKYVKDAFLYWILSVLAIGLFYYFQSTSKFFITVIFSFFSAITYPHAFVIFKMLQQKKTE</sequence>
<keyword evidence="1" id="KW-0223">Dioxygenase</keyword>
<dbReference type="RefSeq" id="WP_166076569.1">
    <property type="nucleotide sequence ID" value="NZ_JAAJBT010000002.1"/>
</dbReference>
<feature type="transmembrane region" description="Helical" evidence="1">
    <location>
        <begin position="244"/>
        <end position="261"/>
    </location>
</feature>
<comment type="caution">
    <text evidence="2">The sequence shown here is derived from an EMBL/GenBank/DDBJ whole genome shotgun (WGS) entry which is preliminary data.</text>
</comment>
<dbReference type="HAMAP" id="MF_02093">
    <property type="entry name" value="Beta_carotene_diox"/>
    <property type="match status" value="1"/>
</dbReference>
<comment type="catalytic activity">
    <reaction evidence="1">
        <text>all-trans-beta-carotene + O2 = 2 all-trans-retinal</text>
        <dbReference type="Rhea" id="RHEA:32887"/>
        <dbReference type="ChEBI" id="CHEBI:15379"/>
        <dbReference type="ChEBI" id="CHEBI:17579"/>
        <dbReference type="ChEBI" id="CHEBI:17898"/>
        <dbReference type="EC" id="1.13.11.63"/>
    </reaction>
</comment>
<comment type="caution">
    <text evidence="1">Lacks conserved residue(s) required for the propagation of feature annotation.</text>
</comment>
<evidence type="ECO:0000313" key="2">
    <source>
        <dbReference type="EMBL" id="NHM01512.1"/>
    </source>
</evidence>
<keyword evidence="1" id="KW-0479">Metal-binding</keyword>
<dbReference type="GO" id="GO:0003834">
    <property type="term" value="F:beta-carotene 15,15'-dioxygenase activity"/>
    <property type="evidence" value="ECO:0007669"/>
    <property type="project" value="UniProtKB-EC"/>
</dbReference>